<feature type="non-terminal residue" evidence="1">
    <location>
        <position position="433"/>
    </location>
</feature>
<name>A0ACC3D2X1_9PEZI</name>
<dbReference type="Proteomes" id="UP001186974">
    <property type="component" value="Unassembled WGS sequence"/>
</dbReference>
<dbReference type="EMBL" id="JAWDJW010008099">
    <property type="protein sequence ID" value="KAK3061057.1"/>
    <property type="molecule type" value="Genomic_DNA"/>
</dbReference>
<accession>A0ACC3D2X1</accession>
<evidence type="ECO:0000313" key="1">
    <source>
        <dbReference type="EMBL" id="KAK3061057.1"/>
    </source>
</evidence>
<sequence>MDIWADDPWAEAEPANKPATTGPIEKPHPGWLKKGEDVESQTHENSDEVVTTSSHRAAWAFEDEAGWGEDDDFGTFESHTQEVDTLSGQDSNWNDFEGAPGNIPTEIDHGLDSAKCLEQRTSVAADGSLSDSESTITPGAHDATTSTEKATVITDVRRPISSAREDTSSRPSTSPSPTPSNFSRTGDVLVDSPRTSFEADTVPVADAKDHATTRLGFSFSDESASKTSLSRTAPLNEEVGDEDGFGAFPDELLSPSPQVPGHDSQEPLADSEALETKDEDSAILSRPGPVSSLVPSDIKITTNFKDAESLFSKIAAPNDLAEADESSLWSTSSRKAWYRVTRQQTMHQYNLGKDENDSVRVRWKGSGIQSEVNKIASRWSMEDRFLGGVSLGGRPASMFGWEDTAIPLAASSQRANVDNPRVDSSAADASAIN</sequence>
<gene>
    <name evidence="1" type="ORF">LTS18_007120</name>
</gene>
<comment type="caution">
    <text evidence="1">The sequence shown here is derived from an EMBL/GenBank/DDBJ whole genome shotgun (WGS) entry which is preliminary data.</text>
</comment>
<keyword evidence="2" id="KW-1185">Reference proteome</keyword>
<evidence type="ECO:0000313" key="2">
    <source>
        <dbReference type="Proteomes" id="UP001186974"/>
    </source>
</evidence>
<reference evidence="1" key="1">
    <citation type="submission" date="2024-09" db="EMBL/GenBank/DDBJ databases">
        <title>Black Yeasts Isolated from many extreme environments.</title>
        <authorList>
            <person name="Coleine C."/>
            <person name="Stajich J.E."/>
            <person name="Selbmann L."/>
        </authorList>
    </citation>
    <scope>NUCLEOTIDE SEQUENCE</scope>
    <source>
        <strain evidence="1">CCFEE 5737</strain>
    </source>
</reference>
<organism evidence="1 2">
    <name type="scientific">Coniosporium uncinatum</name>
    <dbReference type="NCBI Taxonomy" id="93489"/>
    <lineage>
        <taxon>Eukaryota</taxon>
        <taxon>Fungi</taxon>
        <taxon>Dikarya</taxon>
        <taxon>Ascomycota</taxon>
        <taxon>Pezizomycotina</taxon>
        <taxon>Dothideomycetes</taxon>
        <taxon>Dothideomycetes incertae sedis</taxon>
        <taxon>Coniosporium</taxon>
    </lineage>
</organism>
<protein>
    <submittedName>
        <fullName evidence="1">Uncharacterized protein</fullName>
    </submittedName>
</protein>
<proteinExistence type="predicted"/>